<dbReference type="CDD" id="cd02440">
    <property type="entry name" value="AdoMet_MTases"/>
    <property type="match status" value="1"/>
</dbReference>
<keyword evidence="5" id="KW-0175">Coiled coil</keyword>
<dbReference type="EC" id="2.4.-.-" evidence="8"/>
<evidence type="ECO:0000256" key="3">
    <source>
        <dbReference type="ARBA" id="ARBA00022676"/>
    </source>
</evidence>
<evidence type="ECO:0000256" key="1">
    <source>
        <dbReference type="ARBA" id="ARBA00004776"/>
    </source>
</evidence>
<gene>
    <name evidence="8" type="primary">tuaH_1</name>
    <name evidence="8" type="ORF">CHLFYP18_00778</name>
</gene>
<dbReference type="GO" id="GO:0016757">
    <property type="term" value="F:glycosyltransferase activity"/>
    <property type="evidence" value="ECO:0007669"/>
    <property type="project" value="UniProtKB-KW"/>
</dbReference>
<dbReference type="PANTHER" id="PTHR43179">
    <property type="entry name" value="RHAMNOSYLTRANSFERASE WBBL"/>
    <property type="match status" value="1"/>
</dbReference>
<dbReference type="InterPro" id="IPR029063">
    <property type="entry name" value="SAM-dependent_MTases_sf"/>
</dbReference>
<protein>
    <submittedName>
        <fullName evidence="8">Teichuronic acid biosynthesis glycosyltransferase TuaH</fullName>
        <ecNumber evidence="8">2.4.-.-</ecNumber>
    </submittedName>
</protein>
<dbReference type="Pfam" id="PF13847">
    <property type="entry name" value="Methyltransf_31"/>
    <property type="match status" value="1"/>
</dbReference>
<dbReference type="PANTHER" id="PTHR43179:SF12">
    <property type="entry name" value="GALACTOFURANOSYLTRANSFERASE GLFT2"/>
    <property type="match status" value="1"/>
</dbReference>
<comment type="similarity">
    <text evidence="2">Belongs to the glycosyltransferase 2 family.</text>
</comment>
<comment type="pathway">
    <text evidence="1">Cell wall biogenesis; cell wall polysaccharide biosynthesis.</text>
</comment>
<evidence type="ECO:0000259" key="7">
    <source>
        <dbReference type="Pfam" id="PF13847"/>
    </source>
</evidence>
<feature type="domain" description="Methyltransferase" evidence="7">
    <location>
        <begin position="51"/>
        <end position="139"/>
    </location>
</feature>
<organism evidence="8">
    <name type="scientific">Hungatella hathewayi</name>
    <dbReference type="NCBI Taxonomy" id="154046"/>
    <lineage>
        <taxon>Bacteria</taxon>
        <taxon>Bacillati</taxon>
        <taxon>Bacillota</taxon>
        <taxon>Clostridia</taxon>
        <taxon>Lachnospirales</taxon>
        <taxon>Lachnospiraceae</taxon>
        <taxon>Hungatella</taxon>
    </lineage>
</organism>
<dbReference type="CDD" id="cd04186">
    <property type="entry name" value="GT_2_like_c"/>
    <property type="match status" value="1"/>
</dbReference>
<dbReference type="SUPFAM" id="SSF53335">
    <property type="entry name" value="S-adenosyl-L-methionine-dependent methyltransferases"/>
    <property type="match status" value="1"/>
</dbReference>
<reference evidence="8" key="1">
    <citation type="submission" date="2019-11" db="EMBL/GenBank/DDBJ databases">
        <authorList>
            <person name="Feng L."/>
        </authorList>
    </citation>
    <scope>NUCLEOTIDE SEQUENCE</scope>
    <source>
        <strain evidence="8">ChathewayiLFYP18</strain>
    </source>
</reference>
<name>A0A6N3EEG5_9FIRM</name>
<dbReference type="Pfam" id="PF13692">
    <property type="entry name" value="Glyco_trans_1_4"/>
    <property type="match status" value="1"/>
</dbReference>
<evidence type="ECO:0000256" key="5">
    <source>
        <dbReference type="SAM" id="Coils"/>
    </source>
</evidence>
<keyword evidence="4 8" id="KW-0808">Transferase</keyword>
<dbReference type="RefSeq" id="WP_156832988.1">
    <property type="nucleotide sequence ID" value="NZ_CACRUH010000047.1"/>
</dbReference>
<feature type="domain" description="Glycosyltransferase 2-like" evidence="6">
    <location>
        <begin position="1175"/>
        <end position="1347"/>
    </location>
</feature>
<proteinExistence type="inferred from homology"/>
<dbReference type="Gene3D" id="3.90.550.10">
    <property type="entry name" value="Spore Coat Polysaccharide Biosynthesis Protein SpsA, Chain A"/>
    <property type="match status" value="1"/>
</dbReference>
<dbReference type="InterPro" id="IPR029044">
    <property type="entry name" value="Nucleotide-diphossugar_trans"/>
</dbReference>
<dbReference type="Gene3D" id="3.40.50.150">
    <property type="entry name" value="Vaccinia Virus protein VP39"/>
    <property type="match status" value="1"/>
</dbReference>
<dbReference type="SUPFAM" id="SSF53448">
    <property type="entry name" value="Nucleotide-diphospho-sugar transferases"/>
    <property type="match status" value="1"/>
</dbReference>
<accession>A0A6N3EEG5</accession>
<sequence length="1441" mass="167348">MNKLINSEEYWNNRFLNDWNKYSGEEQTAFFARITCELLPKWLIKSIRLNNYTICDMGCACGEAVNVLAQFLNTEVSGMDFSEAAIKAAKQNFPAYHFEQGDVSKLDKDVKYNIIYCSNVLEHFYNPWDMAEKMAAAAKDYLILQMPFRENLSIDEHFYKFDANIIPLKIADFTLVNLETIDASEIPNTLYPDQQILLVYSSHTEDFKTARVSDICSGVQNSDLVEWNKKSELVWKDKINEIEAAQEAIMHALQANYEKLKNDYAAVNSEFNKREVLIEKISKELTEQTNTVISLKEELATSLSQKEKELSQLKAKFDNLLLEKNELSELLQKKESIIYQARQKCIYMASTKAFRVMHFLFRIKYQFMKGSKEERASFKKWLISKTEGKGGDSERNYNPIWSVINILDEEKSCNKQNFAIPATENSGGTPLGKHLESEEIRLTSEGGIAASEYAFIKNVLSSHQDKKILIYPHVVYWEPLQTPQQLLKAFASSGWLCFFCEHPSLTGIHREVFPDLFIVHEKELLKALGNREVFVLLTWLGSISFINQIKNKQIWYHVLDKLDLFPYYDEYYLELHHIMAQQASYVSYVATPLAKCLQNRKDSIYLPNAVNPEDFLNIHEDYIPEDMKPILANGHKIIGYYGYLAEWMDYEMVRGMALNRPDYEFVFIGKAIYDTSKIENIPNIHLLGLKPYQELSDYAKFFDVATIPFVINEKMDCVSPIKFYEYCALGLPVVTSKMKDMNNFICDFVACADGIDEYLFYLDKFTAEECKEAAQKNSPLIAMQNTWNSRMKVMENAFNQEQQTILNSNYENYDVIILGVIDYDFRYQRPQHFATRFAENGHRVFYINANHFNPDSITEIQDNLNVINLHNDKYSAIHLTDWTEQESILHSKVDQIMNKYCIRDAVVIVDYPNWIMAAEYLRKSYGFKIVTDYMDDFTGFLNPAEALIKENCVRLLQISDHIVSSSKFLYDIAKKFNTNVDIIRNGTEFTHFNQAAIEHNNDRKIIGYYGAVAEWFDWKKVVYVAQNMPECDIIIIGHVTAGEKQLSKCSNIKLLGELPYKELPRYLEKFDVCLIPFDTTTDLIKATNPVKFYEYLSAGKKIVATEIPELEPFKDEYVYLANDNQRFLEYIKLCLSNKDTLLSKEDKISFAFQNDWQNRYECFSKSCRQSVPKVSIIVLTYNNLKINKICIQSILQNTAYPNYELIIVDNLSTDGTREYLNEIEHSDEKLKVIFNDENKGFAGGNNVGIREAEGSYIVLLNNDTIVTRGWLTSMTKHLENNASLGMCGPVTNSIGNEAKIKVYYHNIREMKSFAYHYTTEHFNEEFSNPNVLALFCTMIKREVIEKCGLLDEEYGVGMFEDDDYAEAVKQEGFTLAITEDAFIHHFEGASFKKLEDKKFREIYEQNKERFEKKWNKKWIMHEKREGITWDTNLDINLLNEN</sequence>
<evidence type="ECO:0000256" key="4">
    <source>
        <dbReference type="ARBA" id="ARBA00022679"/>
    </source>
</evidence>
<dbReference type="Gene3D" id="3.40.50.2000">
    <property type="entry name" value="Glycogen Phosphorylase B"/>
    <property type="match status" value="2"/>
</dbReference>
<dbReference type="EMBL" id="CACRUH010000047">
    <property type="protein sequence ID" value="VYU38168.1"/>
    <property type="molecule type" value="Genomic_DNA"/>
</dbReference>
<keyword evidence="3 8" id="KW-0328">Glycosyltransferase</keyword>
<dbReference type="Pfam" id="PF00535">
    <property type="entry name" value="Glycos_transf_2"/>
    <property type="match status" value="1"/>
</dbReference>
<dbReference type="InterPro" id="IPR001173">
    <property type="entry name" value="Glyco_trans_2-like"/>
</dbReference>
<dbReference type="InterPro" id="IPR025714">
    <property type="entry name" value="Methyltranfer_dom"/>
</dbReference>
<evidence type="ECO:0000259" key="6">
    <source>
        <dbReference type="Pfam" id="PF00535"/>
    </source>
</evidence>
<feature type="coiled-coil region" evidence="5">
    <location>
        <begin position="243"/>
        <end position="330"/>
    </location>
</feature>
<evidence type="ECO:0000313" key="8">
    <source>
        <dbReference type="EMBL" id="VYU38168.1"/>
    </source>
</evidence>
<evidence type="ECO:0000256" key="2">
    <source>
        <dbReference type="ARBA" id="ARBA00006739"/>
    </source>
</evidence>
<dbReference type="SUPFAM" id="SSF53756">
    <property type="entry name" value="UDP-Glycosyltransferase/glycogen phosphorylase"/>
    <property type="match status" value="2"/>
</dbReference>